<evidence type="ECO:0000256" key="5">
    <source>
        <dbReference type="ARBA" id="ARBA00022792"/>
    </source>
</evidence>
<dbReference type="GO" id="GO:0071949">
    <property type="term" value="F:FAD binding"/>
    <property type="evidence" value="ECO:0007669"/>
    <property type="project" value="InterPro"/>
</dbReference>
<keyword evidence="12" id="KW-0966">Cell projection</keyword>
<reference evidence="14" key="2">
    <citation type="submission" date="2025-09" db="UniProtKB">
        <authorList>
            <consortium name="Ensembl"/>
        </authorList>
    </citation>
    <scope>IDENTIFICATION</scope>
</reference>
<dbReference type="HAMAP" id="MF_03193">
    <property type="entry name" value="COQ6_monooxygenase"/>
    <property type="match status" value="1"/>
</dbReference>
<evidence type="ECO:0000256" key="11">
    <source>
        <dbReference type="ARBA" id="ARBA00023136"/>
    </source>
</evidence>
<dbReference type="GO" id="GO:0106364">
    <property type="term" value="F:4-hydroxy-3-all-trans-polyprenylbenzoate oxygenase activity"/>
    <property type="evidence" value="ECO:0007669"/>
    <property type="project" value="UniProtKB-EC"/>
</dbReference>
<comment type="catalytic activity">
    <reaction evidence="12">
        <text>a 4-hydroxy-3-(all-trans-polyprenyl)benzoate + 2 reduced [2Fe-2S]-[ferredoxin] + O2 + 2 H(+) = a 3,4-dihydroxy-5-(all-trans-polyprenyl)benzoate + 2 oxidized [2Fe-2S]-[ferredoxin] + H2O</text>
        <dbReference type="Rhea" id="RHEA:81195"/>
        <dbReference type="Rhea" id="RHEA-COMP:9514"/>
        <dbReference type="Rhea" id="RHEA-COMP:10000"/>
        <dbReference type="Rhea" id="RHEA-COMP:10001"/>
        <dbReference type="Rhea" id="RHEA-COMP:10930"/>
        <dbReference type="ChEBI" id="CHEBI:15377"/>
        <dbReference type="ChEBI" id="CHEBI:15378"/>
        <dbReference type="ChEBI" id="CHEBI:15379"/>
        <dbReference type="ChEBI" id="CHEBI:33737"/>
        <dbReference type="ChEBI" id="CHEBI:33738"/>
        <dbReference type="ChEBI" id="CHEBI:64694"/>
        <dbReference type="ChEBI" id="CHEBI:78396"/>
        <dbReference type="EC" id="1.14.15.45"/>
    </reaction>
</comment>
<evidence type="ECO:0000256" key="8">
    <source>
        <dbReference type="ARBA" id="ARBA00023002"/>
    </source>
</evidence>
<dbReference type="PANTHER" id="PTHR43876:SF7">
    <property type="entry name" value="UBIQUINONE BIOSYNTHESIS MONOOXYGENASE COQ6, MITOCHONDRIAL"/>
    <property type="match status" value="1"/>
</dbReference>
<dbReference type="Pfam" id="PF01494">
    <property type="entry name" value="FAD_binding_3"/>
    <property type="match status" value="2"/>
</dbReference>
<dbReference type="AlphaFoldDB" id="A0A3B5LKY6"/>
<keyword evidence="9 12" id="KW-0503">Monooxygenase</keyword>
<dbReference type="NCBIfam" id="TIGR01988">
    <property type="entry name" value="Ubi-OHases"/>
    <property type="match status" value="1"/>
</dbReference>
<gene>
    <name evidence="12" type="primary">COQ6</name>
</gene>
<keyword evidence="12" id="KW-0333">Golgi apparatus</keyword>
<evidence type="ECO:0000256" key="3">
    <source>
        <dbReference type="ARBA" id="ARBA00022630"/>
    </source>
</evidence>
<keyword evidence="6 12" id="KW-0274">FAD</keyword>
<dbReference type="InterPro" id="IPR010971">
    <property type="entry name" value="UbiH/COQ6"/>
</dbReference>
<evidence type="ECO:0000256" key="4">
    <source>
        <dbReference type="ARBA" id="ARBA00022688"/>
    </source>
</evidence>
<dbReference type="PROSITE" id="PS01304">
    <property type="entry name" value="UBIH"/>
    <property type="match status" value="1"/>
</dbReference>
<name>A0A3B5LKY6_9TELE</name>
<dbReference type="Proteomes" id="UP000261380">
    <property type="component" value="Unplaced"/>
</dbReference>
<dbReference type="STRING" id="32473.ENSXCOP00000012748"/>
<dbReference type="GO" id="GO:0005794">
    <property type="term" value="C:Golgi apparatus"/>
    <property type="evidence" value="ECO:0007669"/>
    <property type="project" value="UniProtKB-SubCell"/>
</dbReference>
<feature type="domain" description="FAD-binding" evidence="13">
    <location>
        <begin position="49"/>
        <end position="312"/>
    </location>
</feature>
<keyword evidence="3 12" id="KW-0285">Flavoprotein</keyword>
<comment type="subunit">
    <text evidence="12">Component of a multi-subunit COQ enzyme complex, composed of at least COQ3, COQ4, COQ5, COQ6, COQ7 and COQ9. Interacts with COQ8B and COQ7.</text>
</comment>
<dbReference type="UniPathway" id="UPA00232"/>
<comment type="function">
    <text evidence="12">FAD-dependent monooxygenase required for two non-consecutive steps during ubiquinone biosynthesis. Required for the C5-ring hydroxylation during ubiquinone biosynthesis by catalyzing the hydroxylation of 4-hydroxy-3-(all-trans-polyprenyl)benzoic acid to 3,4-dihydroxy-5-(all-trans-polyprenyl)benzoic acid. Also acts downstream of coq4, for the C1-hydroxylation during ubiquinone biosynthesis by catalyzing the hydroxylation of 2-methoxy-6-(all-trans-polyprenyl)phenol to 2-methoxy-6-(all-trans-polyprenyl)benzene-1,4-diol. The electrons required for the hydroxylation reaction are funneled indirectly to coq6 from NADPH via a ferredoxin/ferredoxin reductase system.</text>
</comment>
<keyword evidence="8 12" id="KW-0560">Oxidoreductase</keyword>
<keyword evidence="7" id="KW-0809">Transit peptide</keyword>
<evidence type="ECO:0000256" key="7">
    <source>
        <dbReference type="ARBA" id="ARBA00022946"/>
    </source>
</evidence>
<dbReference type="SUPFAM" id="SSF51905">
    <property type="entry name" value="FAD/NAD(P)-binding domain"/>
    <property type="match status" value="1"/>
</dbReference>
<comment type="cofactor">
    <cofactor evidence="1 12">
        <name>FAD</name>
        <dbReference type="ChEBI" id="CHEBI:57692"/>
    </cofactor>
</comment>
<dbReference type="NCBIfam" id="TIGR01989">
    <property type="entry name" value="COQ6"/>
    <property type="match status" value="1"/>
</dbReference>
<accession>A0A3B5LKY6</accession>
<dbReference type="GeneTree" id="ENSGT00390000015152"/>
<keyword evidence="10 12" id="KW-0496">Mitochondrion</keyword>
<dbReference type="InterPro" id="IPR018168">
    <property type="entry name" value="Ubi_Hdrlase_CS"/>
</dbReference>
<dbReference type="GO" id="GO:0031314">
    <property type="term" value="C:extrinsic component of mitochondrial inner membrane"/>
    <property type="evidence" value="ECO:0007669"/>
    <property type="project" value="UniProtKB-UniRule"/>
</dbReference>
<protein>
    <recommendedName>
        <fullName evidence="12">Ubiquinone biosynthesis monooxygenase COQ6, mitochondrial</fullName>
        <ecNumber evidence="12">1.14.15.45</ecNumber>
    </recommendedName>
    <alternativeName>
        <fullName evidence="12">2-methoxy-6-polyprenolphenol 4-hydroxylase</fullName>
    </alternativeName>
    <alternativeName>
        <fullName evidence="12">Coenzyme Q10 monooxygenase 6</fullName>
        <ecNumber evidence="12">1.14.15.46</ecNumber>
    </alternativeName>
</protein>
<dbReference type="InterPro" id="IPR002938">
    <property type="entry name" value="FAD-bd"/>
</dbReference>
<dbReference type="GO" id="GO:0120538">
    <property type="term" value="F:2-methoxy-6-polyprenolphenol 4-hydroxylase activity"/>
    <property type="evidence" value="ECO:0007669"/>
    <property type="project" value="UniProtKB-EC"/>
</dbReference>
<evidence type="ECO:0000256" key="1">
    <source>
        <dbReference type="ARBA" id="ARBA00001974"/>
    </source>
</evidence>
<comment type="subcellular location">
    <subcellularLocation>
        <location evidence="12">Mitochondrion inner membrane</location>
        <topology evidence="12">Peripheral membrane protein</topology>
        <orientation evidence="12">Matrix side</orientation>
    </subcellularLocation>
    <subcellularLocation>
        <location evidence="12">Golgi apparatus</location>
    </subcellularLocation>
    <subcellularLocation>
        <location evidence="12">Cell projection</location>
    </subcellularLocation>
    <text evidence="12">Localizes to cell processes and Golgi apparatus in podocytes.</text>
</comment>
<feature type="domain" description="FAD-binding" evidence="13">
    <location>
        <begin position="365"/>
        <end position="433"/>
    </location>
</feature>
<dbReference type="InterPro" id="IPR051205">
    <property type="entry name" value="UbiH/COQ6_monooxygenase"/>
</dbReference>
<comment type="catalytic activity">
    <reaction evidence="12">
        <text>a 2-methoxy-6-(all-trans-polyprenyl)phenol + 2 reduced [2Fe-2S]-[ferredoxin] + O2 + 2 H(+) = a 2-methoxy-6-(all-trans-polyprenyl)benzene-1,4-diol + 2 oxidized [2Fe-2S]-[ferredoxin] + H2O</text>
        <dbReference type="Rhea" id="RHEA:81183"/>
        <dbReference type="Rhea" id="RHEA-COMP:9551"/>
        <dbReference type="Rhea" id="RHEA-COMP:10000"/>
        <dbReference type="Rhea" id="RHEA-COMP:10001"/>
        <dbReference type="Rhea" id="RHEA-COMP:10858"/>
        <dbReference type="ChEBI" id="CHEBI:15377"/>
        <dbReference type="ChEBI" id="CHEBI:15378"/>
        <dbReference type="ChEBI" id="CHEBI:15379"/>
        <dbReference type="ChEBI" id="CHEBI:33737"/>
        <dbReference type="ChEBI" id="CHEBI:33738"/>
        <dbReference type="ChEBI" id="CHEBI:62731"/>
        <dbReference type="ChEBI" id="CHEBI:84166"/>
        <dbReference type="EC" id="1.14.15.46"/>
    </reaction>
</comment>
<dbReference type="PANTHER" id="PTHR43876">
    <property type="entry name" value="UBIQUINONE BIOSYNTHESIS MONOOXYGENASE COQ6, MITOCHONDRIAL"/>
    <property type="match status" value="1"/>
</dbReference>
<dbReference type="FunFam" id="3.50.50.60:FF:000086">
    <property type="entry name" value="Ubiquinone biosynthesis monooxygenase COQ6, mitochondrial"/>
    <property type="match status" value="1"/>
</dbReference>
<evidence type="ECO:0000256" key="2">
    <source>
        <dbReference type="ARBA" id="ARBA00005349"/>
    </source>
</evidence>
<evidence type="ECO:0000256" key="6">
    <source>
        <dbReference type="ARBA" id="ARBA00022827"/>
    </source>
</evidence>
<dbReference type="Gene3D" id="3.50.50.60">
    <property type="entry name" value="FAD/NAD(P)-binding domain"/>
    <property type="match status" value="2"/>
</dbReference>
<comment type="pathway">
    <text evidence="12">Cofactor biosynthesis; ubiquinone biosynthesis.</text>
</comment>
<comment type="similarity">
    <text evidence="2 12">Belongs to the UbiH/COQ6 family.</text>
</comment>
<dbReference type="GO" id="GO:0016712">
    <property type="term" value="F:oxidoreductase activity, acting on paired donors, with incorporation or reduction of molecular oxygen, reduced flavin or flavoprotein as one donor, and incorporation of one atom of oxygen"/>
    <property type="evidence" value="ECO:0007669"/>
    <property type="project" value="UniProtKB-UniRule"/>
</dbReference>
<keyword evidence="15" id="KW-1185">Reference proteome</keyword>
<dbReference type="InterPro" id="IPR036188">
    <property type="entry name" value="FAD/NAD-bd_sf"/>
</dbReference>
<keyword evidence="4 12" id="KW-0831">Ubiquinone biosynthesis</keyword>
<evidence type="ECO:0000256" key="9">
    <source>
        <dbReference type="ARBA" id="ARBA00023033"/>
    </source>
</evidence>
<dbReference type="EC" id="1.14.15.45" evidence="12"/>
<dbReference type="InterPro" id="IPR000689">
    <property type="entry name" value="UbQ_mOase_COQ6"/>
</dbReference>
<organism evidence="14 15">
    <name type="scientific">Xiphophorus couchianus</name>
    <name type="common">Monterrey platyfish</name>
    <dbReference type="NCBI Taxonomy" id="32473"/>
    <lineage>
        <taxon>Eukaryota</taxon>
        <taxon>Metazoa</taxon>
        <taxon>Chordata</taxon>
        <taxon>Craniata</taxon>
        <taxon>Vertebrata</taxon>
        <taxon>Euteleostomi</taxon>
        <taxon>Actinopterygii</taxon>
        <taxon>Neopterygii</taxon>
        <taxon>Teleostei</taxon>
        <taxon>Neoteleostei</taxon>
        <taxon>Acanthomorphata</taxon>
        <taxon>Ovalentaria</taxon>
        <taxon>Atherinomorphae</taxon>
        <taxon>Cyprinodontiformes</taxon>
        <taxon>Poeciliidae</taxon>
        <taxon>Poeciliinae</taxon>
        <taxon>Xiphophorus</taxon>
    </lineage>
</organism>
<evidence type="ECO:0000313" key="14">
    <source>
        <dbReference type="Ensembl" id="ENSXCOP00000012748.1"/>
    </source>
</evidence>
<sequence>MHKLTKAPLALNGLGRCLITEKHLPPVNIIRRGLVCSENRTDCSKTEVYDVIISGGGMVGSAMACSLGMDPNLAGKKILLLEAGHKKVMDRVPDTYSTRVSSISPGSATLLSGIGAWEQVTRMRCKPYKRMQVWDACSDALITFDKEDLLDEMAYIVENDIVVAAITRQLDAMPENVQVKYKTKVVKYTWPMPHHAAESIPWVKVTLANGQTLQTKLLIGADGPNSMVRQKLGIPTVKWNYDQSAVVAVLHLSEPTENNVAWQRFLPTGPIAMLPLSDTESSLVWSTSHYLAEELLELDEESFVDAINSAFWSNENQSDLVETAGALFRGALSAIMPSAGSPRQLPPSVAGIGPKSRVMFPLGVGHASEYIRHRVALIGDAAHRVHPLAGQGVNLGFGDVACLTHLLSQAAFNGKDLGAIQHLLEYETERQRHNLPMMTAIDLMKRLYSTNAAPAVLLRTFGLQATNMLPTLKVSFHIF</sequence>
<evidence type="ECO:0000259" key="13">
    <source>
        <dbReference type="Pfam" id="PF01494"/>
    </source>
</evidence>
<dbReference type="FunFam" id="3.50.50.60:FF:000066">
    <property type="entry name" value="Ubiquinone biosynthesis monooxygenase COQ6, mitochondrial"/>
    <property type="match status" value="1"/>
</dbReference>
<dbReference type="Ensembl" id="ENSXCOT00000012902.1">
    <property type="protein sequence ID" value="ENSXCOP00000012748.1"/>
    <property type="gene ID" value="ENSXCOG00000009629.1"/>
</dbReference>
<keyword evidence="11 12" id="KW-0472">Membrane</keyword>
<evidence type="ECO:0000256" key="12">
    <source>
        <dbReference type="HAMAP-Rule" id="MF_03193"/>
    </source>
</evidence>
<evidence type="ECO:0000256" key="10">
    <source>
        <dbReference type="ARBA" id="ARBA00023128"/>
    </source>
</evidence>
<dbReference type="GO" id="GO:0042995">
    <property type="term" value="C:cell projection"/>
    <property type="evidence" value="ECO:0007669"/>
    <property type="project" value="UniProtKB-SubCell"/>
</dbReference>
<proteinExistence type="inferred from homology"/>
<dbReference type="EC" id="1.14.15.46" evidence="12"/>
<dbReference type="PRINTS" id="PR00420">
    <property type="entry name" value="RNGMNOXGNASE"/>
</dbReference>
<reference evidence="14" key="1">
    <citation type="submission" date="2025-08" db="UniProtKB">
        <authorList>
            <consortium name="Ensembl"/>
        </authorList>
    </citation>
    <scope>IDENTIFICATION</scope>
</reference>
<keyword evidence="5 12" id="KW-0999">Mitochondrion inner membrane</keyword>
<evidence type="ECO:0000313" key="15">
    <source>
        <dbReference type="Proteomes" id="UP000261380"/>
    </source>
</evidence>